<feature type="region of interest" description="Disordered" evidence="1">
    <location>
        <begin position="967"/>
        <end position="986"/>
    </location>
</feature>
<dbReference type="EMBL" id="JBBNAF010000005">
    <property type="protein sequence ID" value="KAK9142917.1"/>
    <property type="molecule type" value="Genomic_DNA"/>
</dbReference>
<feature type="compositionally biased region" description="Basic and acidic residues" evidence="1">
    <location>
        <begin position="1398"/>
        <end position="1414"/>
    </location>
</feature>
<feature type="compositionally biased region" description="Basic and acidic residues" evidence="1">
    <location>
        <begin position="2202"/>
        <end position="2211"/>
    </location>
</feature>
<feature type="compositionally biased region" description="Basic and acidic residues" evidence="1">
    <location>
        <begin position="2016"/>
        <end position="2028"/>
    </location>
</feature>
<name>A0AAP0JZC0_9MAGN</name>
<dbReference type="InterPro" id="IPR055274">
    <property type="entry name" value="SWO1"/>
</dbReference>
<feature type="compositionally biased region" description="Polar residues" evidence="1">
    <location>
        <begin position="805"/>
        <end position="814"/>
    </location>
</feature>
<feature type="compositionally biased region" description="Polar residues" evidence="1">
    <location>
        <begin position="1989"/>
        <end position="1999"/>
    </location>
</feature>
<dbReference type="Pfam" id="PF05641">
    <property type="entry name" value="Agenet"/>
    <property type="match status" value="1"/>
</dbReference>
<feature type="region of interest" description="Disordered" evidence="1">
    <location>
        <begin position="1989"/>
        <end position="2041"/>
    </location>
</feature>
<evidence type="ECO:0000259" key="2">
    <source>
        <dbReference type="SMART" id="SM00743"/>
    </source>
</evidence>
<feature type="compositionally biased region" description="Polar residues" evidence="1">
    <location>
        <begin position="2267"/>
        <end position="2279"/>
    </location>
</feature>
<organism evidence="3 4">
    <name type="scientific">Stephania yunnanensis</name>
    <dbReference type="NCBI Taxonomy" id="152371"/>
    <lineage>
        <taxon>Eukaryota</taxon>
        <taxon>Viridiplantae</taxon>
        <taxon>Streptophyta</taxon>
        <taxon>Embryophyta</taxon>
        <taxon>Tracheophyta</taxon>
        <taxon>Spermatophyta</taxon>
        <taxon>Magnoliopsida</taxon>
        <taxon>Ranunculales</taxon>
        <taxon>Menispermaceae</taxon>
        <taxon>Menispermoideae</taxon>
        <taxon>Cissampelideae</taxon>
        <taxon>Stephania</taxon>
    </lineage>
</organism>
<feature type="compositionally biased region" description="Polar residues" evidence="1">
    <location>
        <begin position="993"/>
        <end position="1030"/>
    </location>
</feature>
<feature type="compositionally biased region" description="Low complexity" evidence="1">
    <location>
        <begin position="2213"/>
        <end position="2231"/>
    </location>
</feature>
<feature type="compositionally biased region" description="Polar residues" evidence="1">
    <location>
        <begin position="656"/>
        <end position="666"/>
    </location>
</feature>
<feature type="region of interest" description="Disordered" evidence="1">
    <location>
        <begin position="230"/>
        <end position="251"/>
    </location>
</feature>
<dbReference type="InterPro" id="IPR014002">
    <property type="entry name" value="Agenet_dom_plant"/>
</dbReference>
<dbReference type="PANTHER" id="PTHR48429:SF1">
    <property type="entry name" value="AGENET DOMAIN-CONTAINING PROTEIN"/>
    <property type="match status" value="1"/>
</dbReference>
<dbReference type="SMART" id="SM00743">
    <property type="entry name" value="Agenet"/>
    <property type="match status" value="2"/>
</dbReference>
<protein>
    <recommendedName>
        <fullName evidence="2">Agenet domain-containing protein</fullName>
    </recommendedName>
</protein>
<dbReference type="InterPro" id="IPR008395">
    <property type="entry name" value="Agenet-like_dom"/>
</dbReference>
<feature type="region of interest" description="Disordered" evidence="1">
    <location>
        <begin position="914"/>
        <end position="953"/>
    </location>
</feature>
<comment type="caution">
    <text evidence="3">The sequence shown here is derived from an EMBL/GenBank/DDBJ whole genome shotgun (WGS) entry which is preliminary data.</text>
</comment>
<feature type="region of interest" description="Disordered" evidence="1">
    <location>
        <begin position="1398"/>
        <end position="1430"/>
    </location>
</feature>
<feature type="compositionally biased region" description="Basic and acidic residues" evidence="1">
    <location>
        <begin position="794"/>
        <end position="804"/>
    </location>
</feature>
<accession>A0AAP0JZC0</accession>
<feature type="compositionally biased region" description="Basic and acidic residues" evidence="1">
    <location>
        <begin position="707"/>
        <end position="716"/>
    </location>
</feature>
<evidence type="ECO:0000313" key="3">
    <source>
        <dbReference type="EMBL" id="KAK9142917.1"/>
    </source>
</evidence>
<dbReference type="Proteomes" id="UP001420932">
    <property type="component" value="Unassembled WGS sequence"/>
</dbReference>
<feature type="compositionally biased region" description="Low complexity" evidence="1">
    <location>
        <begin position="2164"/>
        <end position="2176"/>
    </location>
</feature>
<feature type="region of interest" description="Disordered" evidence="1">
    <location>
        <begin position="993"/>
        <end position="1096"/>
    </location>
</feature>
<feature type="domain" description="Agenet" evidence="2">
    <location>
        <begin position="1917"/>
        <end position="1975"/>
    </location>
</feature>
<feature type="compositionally biased region" description="Basic and acidic residues" evidence="1">
    <location>
        <begin position="932"/>
        <end position="953"/>
    </location>
</feature>
<dbReference type="PANTHER" id="PTHR48429">
    <property type="entry name" value="AGENET DOMAIN-CONTAINING PROTEIN"/>
    <property type="match status" value="1"/>
</dbReference>
<feature type="compositionally biased region" description="Polar residues" evidence="1">
    <location>
        <begin position="769"/>
        <end position="782"/>
    </location>
</feature>
<feature type="region of interest" description="Disordered" evidence="1">
    <location>
        <begin position="648"/>
        <end position="668"/>
    </location>
</feature>
<feature type="compositionally biased region" description="Basic and acidic residues" evidence="1">
    <location>
        <begin position="1076"/>
        <end position="1088"/>
    </location>
</feature>
<feature type="compositionally biased region" description="Polar residues" evidence="1">
    <location>
        <begin position="239"/>
        <end position="251"/>
    </location>
</feature>
<sequence>MDYDDNDFQSQGFPLLGEENVKFSPSLQSYSLPKFDLDENLHVHLRYENLVDSEVLLGFQGHEENQWIEDFSRGSSGIEFSSSAPESCSLSRHHNVWSEATSTESVEMLLKSVGQDDLIVGQNIIEDACDEHEILRNQMELNLERDGSTASQIRNTMEGVSTVPHDECLERLSVVGDFVDDEAQVEGTRHADGAVANSQGEGSGNMESKGDSCDKETFNEIKQKEECHLIDTSKENKSSDGSTLSNSNPSYSERQCLAVNAGELSNMRSLQLADSFQEESVEKLSQQLVSGEGNQTYVLTGEGSDPKNIVDHLEKPSNLAPKFDSMVSTAEITSVAFSENVVQTSIWEDAAHTDTDMRDQFTGNAKELCIAAGHNPFEVPLSAGISSSSVLNIYPLDQRIIQGSDSAETSGKHRVLPDGYSDCLVGEDPASNKESSISVICESNATENVKDDDSMRIHEAETGAGVYILSSVQAESVERCESKLVECGPGDSQSDPVDISVFGKANSKSSFDTVSAVTIALVPESSPKNKIEDVQHMLSASGGSNVELTDNKDNMKAPFSADFSSNLVCGEESSLRTPSRCSLFVEKESSSVAADPVAVSDIERTLCRDNAGEMLLETVGHSSTLEDKAVVICRNDSHILSDERAAQQCSHESEHQPTIQVSSAGKNDSAALGEMHKVVEEMPLVREIPIGETYELPMMGSLSCDTGQKDVEDNRPLKNNNDGPNSDADTKVQGNGIICKVNSLNAPESSGRPATLLESEDEFRASEAGSPSLNSSVPNCGSPTIISSSQTSQHDIDYQREGTKSLDQNASLSNDMEGVGKKVGSCTQDRKENVASEDDRSFTFKVGSLEDLSEKETSKGWRPFSNLQSHASDQNIEASATTSISYQIYPDAMQGTSFGSPQNSGRKEIFQSVKNGADDATTPVSRGPMEIETTKEGTHFKDEISQSDRVQKSTCKDTVIDKIDLGVNKVDAGHKPKENNDFEAVSCGTSEVRSLASLSNKETGSSRKSSSNTQPQEFTQTDVVPSTTSGPCLADAKVFQEIPHANPRKSSGAKNVRRRSKDATEDKSKNLSSKTTVKETSKGGKTLKELSSPKQTKIRGSNLVVATSTPIRDVIQGGQLEGTWSVGCSKGSSGKPSVIPTVQTSNLPDLNTSAPLFQQPFSDFQQVELRAQIFVYGSLIQGTAPDEACMVSAFGESGGGRSTWELVWRAALERIQGQKSPLSKHEAPVLLHAGAQVPEQATKQNVHHNDPLSTPNRAGNKVPPAGNIYSAMPFSSPLWTISTPYDDSQSSSMLRGTPTDLPKSILPFRPYHSPNLKHYAANTTWHPQAPSGTWVLTPHSTPVDPIVHYPALSTPEAAHVASVRESSVPHPSVVPNVPPDPLTQSGVSATVPAVTPLERKGMTASDSKHTSDVRTRKRKKVPASMDNSDISSLVQAQTDSVCTGPHLPASISTTAPVTSPSRVVSGNVVPISLPMPSTYYQIVGGDNKEQRVIFSDETSSRIEQAKQQAEDAAAFAASAVKHCQNIWSQLAMQKTSGLVSDNEAKLASSAVAIAAAASVAKAAAAAARVAADAALQAKLMADEAFVESKSKTPTPDAPLYDGAKNLGIVSPSSILKGRGATSASDSVLVTAREAARKRVEAASAAAKRAENLDGVVKAAEMAAEAVSQAGIIIAMGEPIPLTLTELVEAGPDNYWRTQQKSPAHLVQSKNHMFTERTNVNGFDVGLGRFPLNAKETKGFSGQGQKIYSNEMSQSSVENQIRMFNETHLDSVTSSKWVMNVQNVCNASDLTKTIGIVPESQVGSMNASMNFQNENYEGHTLARTLEENGIKEGSLVEVLSSENKGVRVWYCAKVLSLKDGKAHVCYTDRIGDEGSGQPSDWVPLEDGDNAPRIRVAHPMSLTKLEGAKKRRRAARGDYAWSVGDKVDAWMKNSWWEGDITEKSKEDETNLTFQFSAQGDTSVVKAWHIRPSLIWENGQWAEWSRSSESNYLNEGDMSQQKPLKRGRHGSEFEPAADTGRRDNESKDLSRESGMPVPSQPLALSAKEKLFTVGRSSKDDKNSDTLRTKRIGLQKGGSRVVFGVPKPGKKRKFMEVSKHYVSDGAGKVNSGNDSMRFSKLLIPQESTSRGWRNTSKVVPKGKQVVEPNPKTAKSSKTQNILIRNVSGKDNSSNSLSSGLHDGVAQDPITNVQGSVYGDEGMPETQKIHEVDHFPKSSTTAETASYSAADTSSEAPPLKKKFSSAVTAEFERKGRTGLTGERVSRNDEKNAGQSDNPGKSMSNVVEPRRSSRRIQPTSRLINTVANCTGHGRRGTYGNTSQRRFTCLGPLFFLLGYCVSCLEGEAEASGAAHKLGGAVLLEGLQSSLIISKIPVIPHDKGTKAQQRTSSRAIHFCLLKLQLCHGNGITSPTFVITMVETACDAVASNVTTFESK</sequence>
<proteinExistence type="predicted"/>
<feature type="compositionally biased region" description="Low complexity" evidence="1">
    <location>
        <begin position="784"/>
        <end position="793"/>
    </location>
</feature>
<evidence type="ECO:0000256" key="1">
    <source>
        <dbReference type="SAM" id="MobiDB-lite"/>
    </source>
</evidence>
<feature type="region of interest" description="Disordered" evidence="1">
    <location>
        <begin position="188"/>
        <end position="215"/>
    </location>
</feature>
<feature type="domain" description="Agenet" evidence="2">
    <location>
        <begin position="1827"/>
        <end position="1900"/>
    </location>
</feature>
<evidence type="ECO:0000313" key="4">
    <source>
        <dbReference type="Proteomes" id="UP001420932"/>
    </source>
</evidence>
<gene>
    <name evidence="3" type="ORF">Syun_012317</name>
</gene>
<reference evidence="3 4" key="1">
    <citation type="submission" date="2024-01" db="EMBL/GenBank/DDBJ databases">
        <title>Genome assemblies of Stephania.</title>
        <authorList>
            <person name="Yang L."/>
        </authorList>
    </citation>
    <scope>NUCLEOTIDE SEQUENCE [LARGE SCALE GENOMIC DNA]</scope>
    <source>
        <strain evidence="3">YNDBR</strain>
        <tissue evidence="3">Leaf</tissue>
    </source>
</reference>
<feature type="compositionally biased region" description="Basic and acidic residues" evidence="1">
    <location>
        <begin position="971"/>
        <end position="980"/>
    </location>
</feature>
<feature type="region of interest" description="Disordered" evidence="1">
    <location>
        <begin position="2163"/>
        <end position="2290"/>
    </location>
</feature>
<feature type="region of interest" description="Disordered" evidence="1">
    <location>
        <begin position="702"/>
        <end position="834"/>
    </location>
</feature>
<keyword evidence="4" id="KW-1185">Reference proteome</keyword>